<keyword evidence="1" id="KW-0812">Transmembrane</keyword>
<proteinExistence type="predicted"/>
<gene>
    <name evidence="3" type="ORF">EM932_08735</name>
</gene>
<feature type="transmembrane region" description="Helical" evidence="1">
    <location>
        <begin position="259"/>
        <end position="276"/>
    </location>
</feature>
<dbReference type="InterPro" id="IPR052173">
    <property type="entry name" value="Beta-lactam_resp_regulator"/>
</dbReference>
<dbReference type="Pfam" id="PF05569">
    <property type="entry name" value="Peptidase_M56"/>
    <property type="match status" value="1"/>
</dbReference>
<feature type="transmembrane region" description="Helical" evidence="1">
    <location>
        <begin position="34"/>
        <end position="54"/>
    </location>
</feature>
<keyword evidence="1" id="KW-0472">Membrane</keyword>
<evidence type="ECO:0000256" key="1">
    <source>
        <dbReference type="SAM" id="Phobius"/>
    </source>
</evidence>
<protein>
    <recommendedName>
        <fullName evidence="2">Peptidase M56 domain-containing protein</fullName>
    </recommendedName>
</protein>
<dbReference type="PANTHER" id="PTHR34978">
    <property type="entry name" value="POSSIBLE SENSOR-TRANSDUCER PROTEIN BLAR"/>
    <property type="match status" value="1"/>
</dbReference>
<dbReference type="PANTHER" id="PTHR34978:SF3">
    <property type="entry name" value="SLR0241 PROTEIN"/>
    <property type="match status" value="1"/>
</dbReference>
<dbReference type="OrthoDB" id="1522859at2"/>
<feature type="transmembrane region" description="Helical" evidence="1">
    <location>
        <begin position="88"/>
        <end position="113"/>
    </location>
</feature>
<accession>A0A4S1DY07</accession>
<evidence type="ECO:0000313" key="4">
    <source>
        <dbReference type="Proteomes" id="UP000307602"/>
    </source>
</evidence>
<dbReference type="RefSeq" id="WP_135876801.1">
    <property type="nucleotide sequence ID" value="NZ_SRSO01000009.1"/>
</dbReference>
<name>A0A4S1DY07_9FLAO</name>
<dbReference type="InterPro" id="IPR008756">
    <property type="entry name" value="Peptidase_M56"/>
</dbReference>
<dbReference type="EMBL" id="SRSO01000009">
    <property type="protein sequence ID" value="TGV03060.1"/>
    <property type="molecule type" value="Genomic_DNA"/>
</dbReference>
<dbReference type="AlphaFoldDB" id="A0A4S1DY07"/>
<sequence length="682" mass="79026">MEYLLKASSLIAIFYFIYKVFLQHDTFFQSNRGFLLLGLISSFIIPLFVIPVYIEYVPTVIENYSLDNAFPTVKNIEEPFNILDYLPIVYLSGILFFFCRFIIQLVSLFRLIFKNKSEKLGVYKFVNVNTEVSPFSFFNWIVYNLNQFTKTELDQIITHEKVHVRQYHSIDILLTQLSCIVLWFNPLIWLYSKDIKQNLEFIADQKAQYKFNCKKSYQTTLLKTSIPSNQMVLSNNFYNSLIKKRIIMLHKSKSKKINLIKYVLVIPLLVLFLMSFNTEEIYRENSVLNSENVNSINQEVTDENDIEKFLIYNNFTDEKLKSFKAELKSKGYDFKLKSIKRKTNNLITTIDFTISKNGIDATYRIASGVPVKTIVIEYSKNKKKFSINTLDFLEDEKRNVNNPDLIEIIIDKNTTISELVNKKRFLKEKYNIIFNFKIFEQNSDGIAIYSYEIGKKGTLHSTTTTSVDNPMIIKYNPKTNSITRQGINKNGDPTYGTVSYLDNQKKFIIKSDYSDKSLESASKRLKEKGITVKFSDVKRNNQGDIISIKVNAKSEYGNVNYNQDSREPIPPIAISYYGNGKRLGLAPFKKDIHKMSKKNKTSVVSESISNTNYKPDIIEKLIRESKGKSIYILDEKKITEKELRSIDEKKISSIKILKGESATKKYGDKGKNGVVEITTKKD</sequence>
<organism evidence="3 4">
    <name type="scientific">Flavivirga rizhaonensis</name>
    <dbReference type="NCBI Taxonomy" id="2559571"/>
    <lineage>
        <taxon>Bacteria</taxon>
        <taxon>Pseudomonadati</taxon>
        <taxon>Bacteroidota</taxon>
        <taxon>Flavobacteriia</taxon>
        <taxon>Flavobacteriales</taxon>
        <taxon>Flavobacteriaceae</taxon>
        <taxon>Flavivirga</taxon>
    </lineage>
</organism>
<keyword evidence="1" id="KW-1133">Transmembrane helix</keyword>
<evidence type="ECO:0000313" key="3">
    <source>
        <dbReference type="EMBL" id="TGV03060.1"/>
    </source>
</evidence>
<comment type="caution">
    <text evidence="3">The sequence shown here is derived from an EMBL/GenBank/DDBJ whole genome shotgun (WGS) entry which is preliminary data.</text>
</comment>
<dbReference type="InterPro" id="IPR037066">
    <property type="entry name" value="Plug_dom_sf"/>
</dbReference>
<feature type="domain" description="Peptidase M56" evidence="2">
    <location>
        <begin position="145"/>
        <end position="249"/>
    </location>
</feature>
<keyword evidence="4" id="KW-1185">Reference proteome</keyword>
<dbReference type="Proteomes" id="UP000307602">
    <property type="component" value="Unassembled WGS sequence"/>
</dbReference>
<dbReference type="Gene3D" id="2.170.130.10">
    <property type="entry name" value="TonB-dependent receptor, plug domain"/>
    <property type="match status" value="1"/>
</dbReference>
<reference evidence="3 4" key="1">
    <citation type="submission" date="2019-04" db="EMBL/GenBank/DDBJ databases">
        <authorList>
            <person name="Liu A."/>
        </authorList>
    </citation>
    <scope>NUCLEOTIDE SEQUENCE [LARGE SCALE GENOMIC DNA]</scope>
    <source>
        <strain evidence="3 4">RZ03</strain>
    </source>
</reference>
<dbReference type="CDD" id="cd07341">
    <property type="entry name" value="M56_BlaR1_MecR1_like"/>
    <property type="match status" value="1"/>
</dbReference>
<feature type="transmembrane region" description="Helical" evidence="1">
    <location>
        <begin position="6"/>
        <end position="22"/>
    </location>
</feature>
<evidence type="ECO:0000259" key="2">
    <source>
        <dbReference type="Pfam" id="PF05569"/>
    </source>
</evidence>